<dbReference type="KEGG" id="eus:EUTSA_v10009450mg"/>
<evidence type="ECO:0000313" key="2">
    <source>
        <dbReference type="Proteomes" id="UP000030689"/>
    </source>
</evidence>
<reference evidence="1 2" key="1">
    <citation type="journal article" date="2013" name="Front. Plant Sci.">
        <title>The Reference Genome of the Halophytic Plant Eutrema salsugineum.</title>
        <authorList>
            <person name="Yang R."/>
            <person name="Jarvis D.E."/>
            <person name="Chen H."/>
            <person name="Beilstein M.A."/>
            <person name="Grimwood J."/>
            <person name="Jenkins J."/>
            <person name="Shu S."/>
            <person name="Prochnik S."/>
            <person name="Xin M."/>
            <person name="Ma C."/>
            <person name="Schmutz J."/>
            <person name="Wing R.A."/>
            <person name="Mitchell-Olds T."/>
            <person name="Schumaker K.S."/>
            <person name="Wang X."/>
        </authorList>
    </citation>
    <scope>NUCLEOTIDE SEQUENCE [LARGE SCALE GENOMIC DNA]</scope>
</reference>
<dbReference type="AlphaFoldDB" id="V4L2N4"/>
<dbReference type="OMA" id="PPEMEHQ"/>
<keyword evidence="2" id="KW-1185">Reference proteome</keyword>
<sequence>MFQLSPLCFTPSPDSFPPIMDVLQDPIVEETANVFEEAVGLISNPVGLISNPVGLISNPVGLISNPVIGEANPSMNTQSPNLIPFPETLTLVQNPPEMEHQQLSGNSHGYFQDNLLNRQADQQPLFDQNLLDSFLQPDVSVMQPQQLSCNSHSFLQGNLPNGQLNQQSLFNQNTMSSFPEPNDPTMTGTGQQIEGEINGFAHPITTQSFELPNHLQEQFRPVSLSPNYQSYPTYQHGPVASHFNMYDQQPPPLVLTNREDELLAPRMVADLYG</sequence>
<dbReference type="Gramene" id="ESQ33988">
    <property type="protein sequence ID" value="ESQ33988"/>
    <property type="gene ID" value="EUTSA_v10009450mg"/>
</dbReference>
<gene>
    <name evidence="1" type="ORF">EUTSA_v10009450mg</name>
</gene>
<organism evidence="1 2">
    <name type="scientific">Eutrema salsugineum</name>
    <name type="common">Saltwater cress</name>
    <name type="synonym">Sisymbrium salsugineum</name>
    <dbReference type="NCBI Taxonomy" id="72664"/>
    <lineage>
        <taxon>Eukaryota</taxon>
        <taxon>Viridiplantae</taxon>
        <taxon>Streptophyta</taxon>
        <taxon>Embryophyta</taxon>
        <taxon>Tracheophyta</taxon>
        <taxon>Spermatophyta</taxon>
        <taxon>Magnoliopsida</taxon>
        <taxon>eudicotyledons</taxon>
        <taxon>Gunneridae</taxon>
        <taxon>Pentapetalae</taxon>
        <taxon>rosids</taxon>
        <taxon>malvids</taxon>
        <taxon>Brassicales</taxon>
        <taxon>Brassicaceae</taxon>
        <taxon>Eutremeae</taxon>
        <taxon>Eutrema</taxon>
    </lineage>
</organism>
<dbReference type="EMBL" id="KI517683">
    <property type="protein sequence ID" value="ESQ33988.1"/>
    <property type="molecule type" value="Genomic_DNA"/>
</dbReference>
<name>V4L2N4_EUTSA</name>
<dbReference type="Proteomes" id="UP000030689">
    <property type="component" value="Unassembled WGS sequence"/>
</dbReference>
<proteinExistence type="predicted"/>
<evidence type="ECO:0000313" key="1">
    <source>
        <dbReference type="EMBL" id="ESQ33988.1"/>
    </source>
</evidence>
<accession>V4L2N4</accession>
<protein>
    <submittedName>
        <fullName evidence="1">Uncharacterized protein</fullName>
    </submittedName>
</protein>